<dbReference type="Proteomes" id="UP001370758">
    <property type="component" value="Unassembled WGS sequence"/>
</dbReference>
<accession>A0AAV9W1P0</accession>
<dbReference type="PANTHER" id="PTHR31323:SF15">
    <property type="entry name" value="MECHANOSENSITIVE ION CHANNEL PROTEIN MSY1"/>
    <property type="match status" value="1"/>
</dbReference>
<keyword evidence="2" id="KW-0812">Transmembrane</keyword>
<gene>
    <name evidence="4" type="ORF">TWF481_010352</name>
</gene>
<feature type="region of interest" description="Disordered" evidence="1">
    <location>
        <begin position="1"/>
        <end position="52"/>
    </location>
</feature>
<evidence type="ECO:0000313" key="4">
    <source>
        <dbReference type="EMBL" id="KAK6499995.1"/>
    </source>
</evidence>
<feature type="domain" description="EF-hand" evidence="3">
    <location>
        <begin position="344"/>
        <end position="379"/>
    </location>
</feature>
<feature type="transmembrane region" description="Helical" evidence="2">
    <location>
        <begin position="118"/>
        <end position="140"/>
    </location>
</feature>
<keyword evidence="2" id="KW-1133">Transmembrane helix</keyword>
<sequence length="438" mass="49286">MSRPSRPDASGDYIVTVDPSIPSSGSGNLEKPANEATALVGRRSSDAGDTMARQRDMNNMDLDGAKQEKSKFQLLKPVLFRLVLLLVPAGLLAIPIIFGFTHGRAVTAHIGGVWIRWFFIWVEIFWCSIWLSNITAKYVLPHIARILIGIFSKKAKIYHYVITELEVPLTLCGWAFASFISFRPIMHGHDPKPTNINWRTPTSQVLAGLLVSSAIYLVKSLMIQVVYIRYRQHQLADKVERNKESLEILTRLYSKSREIHPDGTDVRLYADDEILAEAISFAVNTLTLSDASEEKSRRSQASARVIWALEHRRTAGPSLAKRIWFAFVGPSHTSLFPADLQPHFEPEFVARSFAILDKDENGDITLSEVISDVADIARERRDLYSGWSDSQDIIANFSILCDFVVIGLSILVFLAFLTSIKNTFWLCRHCTRLSGFCV</sequence>
<dbReference type="GO" id="GO:0006874">
    <property type="term" value="P:intracellular calcium ion homeostasis"/>
    <property type="evidence" value="ECO:0007669"/>
    <property type="project" value="TreeGrafter"/>
</dbReference>
<dbReference type="Pfam" id="PF25886">
    <property type="entry name" value="Msy1"/>
    <property type="match status" value="1"/>
</dbReference>
<evidence type="ECO:0000256" key="1">
    <source>
        <dbReference type="SAM" id="MobiDB-lite"/>
    </source>
</evidence>
<dbReference type="AlphaFoldDB" id="A0AAV9W1P0"/>
<name>A0AAV9W1P0_9PEZI</name>
<dbReference type="PROSITE" id="PS50222">
    <property type="entry name" value="EF_HAND_2"/>
    <property type="match status" value="1"/>
</dbReference>
<dbReference type="PROSITE" id="PS00018">
    <property type="entry name" value="EF_HAND_1"/>
    <property type="match status" value="1"/>
</dbReference>
<dbReference type="GO" id="GO:0005509">
    <property type="term" value="F:calcium ion binding"/>
    <property type="evidence" value="ECO:0007669"/>
    <property type="project" value="InterPro"/>
</dbReference>
<dbReference type="InterPro" id="IPR058650">
    <property type="entry name" value="Msy1/2-like"/>
</dbReference>
<dbReference type="EMBL" id="JAVHJL010000007">
    <property type="protein sequence ID" value="KAK6499995.1"/>
    <property type="molecule type" value="Genomic_DNA"/>
</dbReference>
<comment type="caution">
    <text evidence="4">The sequence shown here is derived from an EMBL/GenBank/DDBJ whole genome shotgun (WGS) entry which is preliminary data.</text>
</comment>
<evidence type="ECO:0000256" key="2">
    <source>
        <dbReference type="SAM" id="Phobius"/>
    </source>
</evidence>
<dbReference type="PANTHER" id="PTHR31323">
    <property type="entry name" value="MECHANOSENSITIVE ION CHANNEL PROTEIN MSY2"/>
    <property type="match status" value="1"/>
</dbReference>
<organism evidence="4 5">
    <name type="scientific">Arthrobotrys musiformis</name>
    <dbReference type="NCBI Taxonomy" id="47236"/>
    <lineage>
        <taxon>Eukaryota</taxon>
        <taxon>Fungi</taxon>
        <taxon>Dikarya</taxon>
        <taxon>Ascomycota</taxon>
        <taxon>Pezizomycotina</taxon>
        <taxon>Orbiliomycetes</taxon>
        <taxon>Orbiliales</taxon>
        <taxon>Orbiliaceae</taxon>
        <taxon>Arthrobotrys</taxon>
    </lineage>
</organism>
<feature type="transmembrane region" description="Helical" evidence="2">
    <location>
        <begin position="78"/>
        <end position="98"/>
    </location>
</feature>
<keyword evidence="5" id="KW-1185">Reference proteome</keyword>
<reference evidence="4 5" key="1">
    <citation type="submission" date="2023-08" db="EMBL/GenBank/DDBJ databases">
        <authorList>
            <person name="Palmer J.M."/>
        </authorList>
    </citation>
    <scope>NUCLEOTIDE SEQUENCE [LARGE SCALE GENOMIC DNA]</scope>
    <source>
        <strain evidence="4 5">TWF481</strain>
    </source>
</reference>
<feature type="transmembrane region" description="Helical" evidence="2">
    <location>
        <begin position="393"/>
        <end position="416"/>
    </location>
</feature>
<evidence type="ECO:0000259" key="3">
    <source>
        <dbReference type="PROSITE" id="PS50222"/>
    </source>
</evidence>
<feature type="transmembrane region" description="Helical" evidence="2">
    <location>
        <begin position="205"/>
        <end position="228"/>
    </location>
</feature>
<dbReference type="InterPro" id="IPR018247">
    <property type="entry name" value="EF_Hand_1_Ca_BS"/>
</dbReference>
<evidence type="ECO:0000313" key="5">
    <source>
        <dbReference type="Proteomes" id="UP001370758"/>
    </source>
</evidence>
<dbReference type="GO" id="GO:0005262">
    <property type="term" value="F:calcium channel activity"/>
    <property type="evidence" value="ECO:0007669"/>
    <property type="project" value="TreeGrafter"/>
</dbReference>
<dbReference type="InterPro" id="IPR002048">
    <property type="entry name" value="EF_hand_dom"/>
</dbReference>
<keyword evidence="2" id="KW-0472">Membrane</keyword>
<protein>
    <recommendedName>
        <fullName evidence="3">EF-hand domain-containing protein</fullName>
    </recommendedName>
</protein>
<feature type="transmembrane region" description="Helical" evidence="2">
    <location>
        <begin position="161"/>
        <end position="185"/>
    </location>
</feature>
<proteinExistence type="predicted"/>